<organism evidence="1 2">
    <name type="scientific">Melastoma candidum</name>
    <dbReference type="NCBI Taxonomy" id="119954"/>
    <lineage>
        <taxon>Eukaryota</taxon>
        <taxon>Viridiplantae</taxon>
        <taxon>Streptophyta</taxon>
        <taxon>Embryophyta</taxon>
        <taxon>Tracheophyta</taxon>
        <taxon>Spermatophyta</taxon>
        <taxon>Magnoliopsida</taxon>
        <taxon>eudicotyledons</taxon>
        <taxon>Gunneridae</taxon>
        <taxon>Pentapetalae</taxon>
        <taxon>rosids</taxon>
        <taxon>malvids</taxon>
        <taxon>Myrtales</taxon>
        <taxon>Melastomataceae</taxon>
        <taxon>Melastomatoideae</taxon>
        <taxon>Melastomateae</taxon>
        <taxon>Melastoma</taxon>
    </lineage>
</organism>
<gene>
    <name evidence="1" type="ORF">MLD38_011013</name>
</gene>
<accession>A0ACB9R576</accession>
<dbReference type="Proteomes" id="UP001057402">
    <property type="component" value="Chromosome 4"/>
</dbReference>
<keyword evidence="2" id="KW-1185">Reference proteome</keyword>
<comment type="caution">
    <text evidence="1">The sequence shown here is derived from an EMBL/GenBank/DDBJ whole genome shotgun (WGS) entry which is preliminary data.</text>
</comment>
<proteinExistence type="predicted"/>
<name>A0ACB9R576_9MYRT</name>
<sequence length="253" mass="30029">MSVQIPEFEGNLDPEEFIDWMHTVEHIFDYEEVPDERMVKLAALKLKKYSSLWWENTSHQRRREGRDQIRTWSKMKRAMTKRFLPEHYRRDLYLKLQSLKQVSSVSEYTREFERLLLQCDVQEAQEQTIARELSDGEEEFDENVDPVWDAEEIEEYPDEGELLVVRKDLSVTPAREENHRESIFHTRCTVEGKVCLVIVDSGSCTNAMSRTMIEKLKLPIEAHPHPYRLQWLNKESDVRVTQRARVPFSIGKS</sequence>
<dbReference type="EMBL" id="CM042883">
    <property type="protein sequence ID" value="KAI4372829.1"/>
    <property type="molecule type" value="Genomic_DNA"/>
</dbReference>
<evidence type="ECO:0000313" key="2">
    <source>
        <dbReference type="Proteomes" id="UP001057402"/>
    </source>
</evidence>
<protein>
    <submittedName>
        <fullName evidence="1">Uncharacterized protein</fullName>
    </submittedName>
</protein>
<reference evidence="2" key="1">
    <citation type="journal article" date="2023" name="Front. Plant Sci.">
        <title>Chromosomal-level genome assembly of Melastoma candidum provides insights into trichome evolution.</title>
        <authorList>
            <person name="Zhong Y."/>
            <person name="Wu W."/>
            <person name="Sun C."/>
            <person name="Zou P."/>
            <person name="Liu Y."/>
            <person name="Dai S."/>
            <person name="Zhou R."/>
        </authorList>
    </citation>
    <scope>NUCLEOTIDE SEQUENCE [LARGE SCALE GENOMIC DNA]</scope>
</reference>
<evidence type="ECO:0000313" key="1">
    <source>
        <dbReference type="EMBL" id="KAI4372829.1"/>
    </source>
</evidence>